<organism evidence="8 9">
    <name type="scientific">Rhizobium etli (strain CIAT 652)</name>
    <dbReference type="NCBI Taxonomy" id="491916"/>
    <lineage>
        <taxon>Bacteria</taxon>
        <taxon>Pseudomonadati</taxon>
        <taxon>Pseudomonadota</taxon>
        <taxon>Alphaproteobacteria</taxon>
        <taxon>Hyphomicrobiales</taxon>
        <taxon>Rhizobiaceae</taxon>
        <taxon>Rhizobium/Agrobacterium group</taxon>
        <taxon>Rhizobium</taxon>
    </lineage>
</organism>
<feature type="domain" description="NAD-glutamate dehydrogenase ACT3" evidence="7">
    <location>
        <begin position="533"/>
        <end position="613"/>
    </location>
</feature>
<dbReference type="InterPro" id="IPR024727">
    <property type="entry name" value="NAD_Glu_DH_N_ACT1"/>
</dbReference>
<feature type="domain" description="NAD-glutamate dehydrogenase catalytic" evidence="3">
    <location>
        <begin position="713"/>
        <end position="1207"/>
    </location>
</feature>
<evidence type="ECO:0000259" key="3">
    <source>
        <dbReference type="Pfam" id="PF05088"/>
    </source>
</evidence>
<dbReference type="PANTHER" id="PTHR43403:SF1">
    <property type="entry name" value="NAD-SPECIFIC GLUTAMATE DEHYDROGENASE"/>
    <property type="match status" value="1"/>
</dbReference>
<dbReference type="Pfam" id="PF05088">
    <property type="entry name" value="Bac_GDH_CD"/>
    <property type="match status" value="1"/>
</dbReference>
<dbReference type="Gene3D" id="3.40.50.720">
    <property type="entry name" value="NAD(P)-binding Rossmann-like Domain"/>
    <property type="match status" value="1"/>
</dbReference>
<reference evidence="8 9" key="1">
    <citation type="submission" date="2008-04" db="EMBL/GenBank/DDBJ databases">
        <title>Genome diversity and DNA divergence of Rhizobium etli.</title>
        <authorList>
            <person name="Gonzalez V."/>
            <person name="Acosta J.L."/>
            <person name="Santamaria R.I."/>
            <person name="Bustos P."/>
            <person name="Hernandez-Gonzalez I.L."/>
            <person name="Fernandez J.L."/>
            <person name="Diaz R."/>
            <person name="Flores M."/>
            <person name="Mora J."/>
            <person name="Palacios R."/>
            <person name="Davila G."/>
        </authorList>
    </citation>
    <scope>NUCLEOTIDE SEQUENCE [LARGE SCALE GENOMIC DNA]</scope>
    <source>
        <strain evidence="8 9">CIAT 652</strain>
    </source>
</reference>
<dbReference type="SUPFAM" id="SSF53223">
    <property type="entry name" value="Aminoacid dehydrogenase-like, N-terminal domain"/>
    <property type="match status" value="1"/>
</dbReference>
<dbReference type="Pfam" id="PF21077">
    <property type="entry name" value="GDH_ACT3"/>
    <property type="match status" value="1"/>
</dbReference>
<dbReference type="Pfam" id="PF21074">
    <property type="entry name" value="GDH_C"/>
    <property type="match status" value="1"/>
</dbReference>
<evidence type="ECO:0000259" key="6">
    <source>
        <dbReference type="Pfam" id="PF21076"/>
    </source>
</evidence>
<feature type="region of interest" description="Disordered" evidence="2">
    <location>
        <begin position="1508"/>
        <end position="1553"/>
    </location>
</feature>
<dbReference type="InterPro" id="IPR007780">
    <property type="entry name" value="NAD_Glu_DH_bac"/>
</dbReference>
<evidence type="ECO:0000259" key="7">
    <source>
        <dbReference type="Pfam" id="PF21077"/>
    </source>
</evidence>
<gene>
    <name evidence="8" type="ordered locus">RHECIAT_CH0004397</name>
</gene>
<dbReference type="Pfam" id="PF21076">
    <property type="entry name" value="GDH_ACT2"/>
    <property type="match status" value="1"/>
</dbReference>
<evidence type="ECO:0000259" key="4">
    <source>
        <dbReference type="Pfam" id="PF21074"/>
    </source>
</evidence>
<dbReference type="HOGENOM" id="CLU_003404_1_1_5"/>
<dbReference type="InterPro" id="IPR028971">
    <property type="entry name" value="NAD-GDH_cat"/>
</dbReference>
<dbReference type="SUPFAM" id="SSF51735">
    <property type="entry name" value="NAD(P)-binding Rossmann-fold domains"/>
    <property type="match status" value="1"/>
</dbReference>
<accession>B3PS34</accession>
<dbReference type="PIRSF" id="PIRSF036761">
    <property type="entry name" value="GDH_Mll4104"/>
    <property type="match status" value="1"/>
</dbReference>
<keyword evidence="1" id="KW-0560">Oxidoreductase</keyword>
<dbReference type="GO" id="GO:0004352">
    <property type="term" value="F:glutamate dehydrogenase (NAD+) activity"/>
    <property type="evidence" value="ECO:0007669"/>
    <property type="project" value="InterPro"/>
</dbReference>
<protein>
    <submittedName>
        <fullName evidence="8">Putative NAD-specific glutamate dehydrogenase protein</fullName>
    </submittedName>
</protein>
<dbReference type="InterPro" id="IPR048381">
    <property type="entry name" value="GDH_C"/>
</dbReference>
<dbReference type="InterPro" id="IPR049064">
    <property type="entry name" value="NAD_Glu_DH_ACT3"/>
</dbReference>
<dbReference type="EMBL" id="CP001074">
    <property type="protein sequence ID" value="ACE93324.1"/>
    <property type="molecule type" value="Genomic_DNA"/>
</dbReference>
<dbReference type="InterPro" id="IPR049062">
    <property type="entry name" value="NAD_Glu_DH_ACT2"/>
</dbReference>
<dbReference type="Pfam" id="PF21078">
    <property type="entry name" value="GDH_HM3"/>
    <property type="match status" value="1"/>
</dbReference>
<evidence type="ECO:0000256" key="1">
    <source>
        <dbReference type="ARBA" id="ARBA00023002"/>
    </source>
</evidence>
<evidence type="ECO:0000313" key="9">
    <source>
        <dbReference type="Proteomes" id="UP000008817"/>
    </source>
</evidence>
<dbReference type="eggNOG" id="COG2902">
    <property type="taxonomic scope" value="Bacteria"/>
</dbReference>
<dbReference type="Proteomes" id="UP000008817">
    <property type="component" value="Chromosome"/>
</dbReference>
<dbReference type="Pfam" id="PF21075">
    <property type="entry name" value="GDH_ACT1"/>
    <property type="match status" value="1"/>
</dbReference>
<feature type="domain" description="NAD-glutamate dehydrogenase ACT2" evidence="6">
    <location>
        <begin position="400"/>
        <end position="488"/>
    </location>
</feature>
<evidence type="ECO:0000313" key="8">
    <source>
        <dbReference type="EMBL" id="ACE93324.1"/>
    </source>
</evidence>
<proteinExistence type="predicted"/>
<dbReference type="InterPro" id="IPR049059">
    <property type="entry name" value="NAD_Glu_DH_HM1"/>
</dbReference>
<dbReference type="InterPro" id="IPR036291">
    <property type="entry name" value="NAD(P)-bd_dom_sf"/>
</dbReference>
<dbReference type="KEGG" id="rec:RHECIAT_CH0004397"/>
<evidence type="ECO:0000256" key="2">
    <source>
        <dbReference type="SAM" id="MobiDB-lite"/>
    </source>
</evidence>
<name>B3PS34_RHIE6</name>
<sequence>MAVRNNPKREKQIEGARQIAKTTGEAHLDPEILFGRASNDDLERYTPEMLALSAVHSARELAAWNGKTPRVSIDTIGGVAPDGIAVSVLSVTDRNMPFLYESVMGEVTSTHRDLFMAVHPILVMEKDKAPTLYSADQPSDPATRVSHIQLHIAPLNSSQAADLVKRIQTVLEQVRLSVSDWKPMLSKLDGVIAELAANGAGRRKAEHAEAIAFLSWLRDENFTFLGMREYVYSGKGADAKVERDKGAGLGILSNPDVLVLRTGKDAVTTTPEILAFLDGPDFLIVTKANVKSIVHRRAYMDYVGVKRFDAEGNVTGELRIVGLFTSTAYTSLASEIPLLRSKIEKVKEHFGFDPMSHSGRMLDNTLESYPRDDLFQIDTTLLANFAEQINDLADRPRVRALPRIDHFDRFVSVIVYVPREEYDSIVRERIGTYLKTVYDGRVSAYYPAFPEGGVARVHFIIGRSGGKTPRIPQAKLEQTIREITARWDDRFEVLAGPKARKISVDQAFQDSFTPEETVADLADIGACAAGEPLRIQFYHRQEDQGRILSLKIFHAGGQLALSRRVPLLENLGFNVVSERTFDIGMPADGQTKLVVLHDMELETRNGRDIDLHRYGAALEEAFVAAFAGTIDNDSFNRLILSAGLSARETNVLRAYARYLRQAGIAYSQDYIATTLDKYPGVAAAIFRLFHDSLDPKLQEKARVKKLAELHQAIEAELAEVPSLDDDRILRRYVNIVDATLRTNYFQKNPDGSPKAMLAFKLDPHLVDGLPQPKPFREMFVYGVEVEGVHLRFGKVARGGLRWSDRAEDYRTEVLGLVKAQQVKNAVIVPVGAKGGFYPKKLPVGGSRDEIFNAGREAYKTYIRTLLSITDNIAGAEIVPPADTVRLDGDDPYFVVAADKGTATFSDTANALAQEAGFWLDDAFASGGSAGYDHKKMGITARGAWETVKRHFREMDIDIQTTPFTVAGVGDMSGDVFGNGMLLSPKIRLVAAFDHRDIIIDPDPDMEKTLAERQRLFDLPRSSWQDFDKGVLSKGAMIISRAAKSVTLTPEAVAAIGIDKAVATPFEIMTAILKSPVDLLWFGGIGTYVKASSETDTEVGDRANDPIRITAAEVRAKVIGEGANLGVTQKGRIAYGLNGGRCNSDAIDNSAGVNTSDVEVNIKIALAAAMHDGRLTRAKRDQLLSSMTGEVAALVLRNNYLQSLAISLTERKGTANGLELGRFMSVLEAAGQLNRKVETLPDDQTLAERYTAGKPLTRPEIGVLVSYAKIVLFDALTASDLPDEPYFAATLSNYFPVKMQKSNAGDIAGHRLRREIVATVLANEAINRGGPSFTVAMMDATAASAPEVVRAAIVARDGFDLTRLWAETDALDGKISGELQNRIYEEISHSFIVLTRLLLKTAMTRADMAEVISRLQAALKKLRPAFAEQAAGDAAARQAEYAQAGVPEKLAAEIANLQSFALVPEIMQIAERTGEPLVRAAENYFAVSKTFRIARLLAAGSRIITFRPLRKSGPCPQHRPDRQRPARHRHLGPFRPRQGKAARPGLACPGSRPHQPHCRGAFEPQRQRRSQSCAYYRCCRYPDRSCARPGEVRQSAKTGADVESHRLDRDAAAESHGEGHLGVDVLRLGGAALLHRGHHLHLRALFRFTPDR</sequence>
<dbReference type="GO" id="GO:0004069">
    <property type="term" value="F:L-aspartate:2-oxoglutarate aminotransferase activity"/>
    <property type="evidence" value="ECO:0007669"/>
    <property type="project" value="InterPro"/>
</dbReference>
<feature type="domain" description="NAD-specific glutamate dehydrogenase C-terminal" evidence="4">
    <location>
        <begin position="1252"/>
        <end position="1500"/>
    </location>
</feature>
<feature type="compositionally biased region" description="Basic residues" evidence="2">
    <location>
        <begin position="1524"/>
        <end position="1539"/>
    </location>
</feature>
<dbReference type="GO" id="GO:0006538">
    <property type="term" value="P:L-glutamate catabolic process"/>
    <property type="evidence" value="ECO:0007669"/>
    <property type="project" value="InterPro"/>
</dbReference>
<dbReference type="InterPro" id="IPR049056">
    <property type="entry name" value="NAD_Glu_DH_HM3"/>
</dbReference>
<feature type="domain" description="NAD-glutamate dehydrogenase N-terminal ACT1" evidence="5">
    <location>
        <begin position="33"/>
        <end position="162"/>
    </location>
</feature>
<evidence type="ECO:0000259" key="5">
    <source>
        <dbReference type="Pfam" id="PF21075"/>
    </source>
</evidence>
<dbReference type="PANTHER" id="PTHR43403">
    <property type="entry name" value="NAD-SPECIFIC GLUTAMATE DEHYDROGENASE"/>
    <property type="match status" value="1"/>
</dbReference>
<dbReference type="InterPro" id="IPR046346">
    <property type="entry name" value="Aminoacid_DH-like_N_sf"/>
</dbReference>
<dbReference type="Pfam" id="PF21073">
    <property type="entry name" value="GDH_HM1"/>
    <property type="match status" value="1"/>
</dbReference>